<dbReference type="InterPro" id="IPR045078">
    <property type="entry name" value="TST/MPST-like"/>
</dbReference>
<dbReference type="PROSITE" id="PS00683">
    <property type="entry name" value="RHODANESE_2"/>
    <property type="match status" value="1"/>
</dbReference>
<protein>
    <recommendedName>
        <fullName evidence="3">Sulfurtransferase</fullName>
    </recommendedName>
</protein>
<dbReference type="FunFam" id="3.40.250.10:FF:000015">
    <property type="entry name" value="Sulfurtransferase"/>
    <property type="match status" value="1"/>
</dbReference>
<organism evidence="5 6">
    <name type="scientific">Grimontia hollisae</name>
    <name type="common">Vibrio hollisae</name>
    <dbReference type="NCBI Taxonomy" id="673"/>
    <lineage>
        <taxon>Bacteria</taxon>
        <taxon>Pseudomonadati</taxon>
        <taxon>Pseudomonadota</taxon>
        <taxon>Gammaproteobacteria</taxon>
        <taxon>Vibrionales</taxon>
        <taxon>Vibrionaceae</taxon>
        <taxon>Grimontia</taxon>
    </lineage>
</organism>
<evidence type="ECO:0000256" key="2">
    <source>
        <dbReference type="ARBA" id="ARBA00022737"/>
    </source>
</evidence>
<dbReference type="SUPFAM" id="SSF52821">
    <property type="entry name" value="Rhodanese/Cell cycle control phosphatase"/>
    <property type="match status" value="2"/>
</dbReference>
<dbReference type="PANTHER" id="PTHR11364:SF27">
    <property type="entry name" value="SULFURTRANSFERASE"/>
    <property type="match status" value="1"/>
</dbReference>
<gene>
    <name evidence="5" type="primary">sseA</name>
    <name evidence="5" type="ORF">NCTC11645_03062</name>
</gene>
<evidence type="ECO:0000313" key="5">
    <source>
        <dbReference type="EMBL" id="STO98079.1"/>
    </source>
</evidence>
<dbReference type="InterPro" id="IPR001763">
    <property type="entry name" value="Rhodanese-like_dom"/>
</dbReference>
<dbReference type="NCBIfam" id="NF008557">
    <property type="entry name" value="PRK11493.1"/>
    <property type="match status" value="1"/>
</dbReference>
<dbReference type="STRING" id="673.AL542_01790"/>
<proteinExistence type="predicted"/>
<feature type="domain" description="Rhodanese" evidence="4">
    <location>
        <begin position="27"/>
        <end position="145"/>
    </location>
</feature>
<dbReference type="AlphaFoldDB" id="A0A377J6Y0"/>
<evidence type="ECO:0000259" key="4">
    <source>
        <dbReference type="PROSITE" id="PS50206"/>
    </source>
</evidence>
<dbReference type="PROSITE" id="PS50206">
    <property type="entry name" value="RHODANESE_3"/>
    <property type="match status" value="2"/>
</dbReference>
<dbReference type="CDD" id="cd01448">
    <property type="entry name" value="TST_Repeat_1"/>
    <property type="match status" value="1"/>
</dbReference>
<dbReference type="EMBL" id="UGHD01000003">
    <property type="protein sequence ID" value="STO98079.1"/>
    <property type="molecule type" value="Genomic_DNA"/>
</dbReference>
<dbReference type="PANTHER" id="PTHR11364">
    <property type="entry name" value="THIOSULFATE SULFERTANSFERASE"/>
    <property type="match status" value="1"/>
</dbReference>
<dbReference type="CDD" id="cd01449">
    <property type="entry name" value="TST_Repeat_2"/>
    <property type="match status" value="1"/>
</dbReference>
<evidence type="ECO:0000256" key="3">
    <source>
        <dbReference type="RuleBase" id="RU000507"/>
    </source>
</evidence>
<feature type="domain" description="Rhodanese" evidence="4">
    <location>
        <begin position="176"/>
        <end position="288"/>
    </location>
</feature>
<dbReference type="Gene3D" id="3.40.250.10">
    <property type="entry name" value="Rhodanese-like domain"/>
    <property type="match status" value="2"/>
</dbReference>
<keyword evidence="5" id="KW-0670">Pyruvate</keyword>
<keyword evidence="2" id="KW-0677">Repeat</keyword>
<name>A0A377J6Y0_GRIHO</name>
<keyword evidence="1 3" id="KW-0808">Transferase</keyword>
<dbReference type="RefSeq" id="WP_040528271.1">
    <property type="nucleotide sequence ID" value="NZ_CP035691.1"/>
</dbReference>
<dbReference type="GO" id="GO:0004792">
    <property type="term" value="F:thiosulfate-cyanide sulfurtransferase activity"/>
    <property type="evidence" value="ECO:0007669"/>
    <property type="project" value="InterPro"/>
</dbReference>
<accession>A0A377J6Y0</accession>
<dbReference type="InterPro" id="IPR001307">
    <property type="entry name" value="Thiosulphate_STrfase_CS"/>
</dbReference>
<evidence type="ECO:0000256" key="1">
    <source>
        <dbReference type="ARBA" id="ARBA00022679"/>
    </source>
</evidence>
<sequence length="290" mass="31556">MAKYKESDLLQRNDVLVSAEWLRDNLNAPSLKLVDASWFMPGVGRNGKAEWHEKRIPGAIYFDFDGEIYDKRSPLPHMLPSPKEFEAAVGELGISHDDHLVVYDSTGIFSSPRGWWMFKVMGHKHVAVLDGGLPAWEAIGGSLETSEPPTIVPCRYSANFQPERVIDAEALLAGIEACSVNVIDVRAADRFAGKAPEPRPGVRSGHMPTAKNLPFSGLLQDGKYKSPDLLKQLLAGVISDEKPNIVSCGSGVTACVLALASEYALGKTVTVYDGSWSEWGSHPTLPVVTD</sequence>
<dbReference type="Proteomes" id="UP000254512">
    <property type="component" value="Unassembled WGS sequence"/>
</dbReference>
<dbReference type="InterPro" id="IPR036873">
    <property type="entry name" value="Rhodanese-like_dom_sf"/>
</dbReference>
<evidence type="ECO:0000313" key="6">
    <source>
        <dbReference type="Proteomes" id="UP000254512"/>
    </source>
</evidence>
<dbReference type="SMART" id="SM00450">
    <property type="entry name" value="RHOD"/>
    <property type="match status" value="2"/>
</dbReference>
<reference evidence="5 6" key="1">
    <citation type="submission" date="2018-06" db="EMBL/GenBank/DDBJ databases">
        <authorList>
            <consortium name="Pathogen Informatics"/>
            <person name="Doyle S."/>
        </authorList>
    </citation>
    <scope>NUCLEOTIDE SEQUENCE [LARGE SCALE GENOMIC DNA]</scope>
    <source>
        <strain evidence="5 6">NCTC11645</strain>
    </source>
</reference>
<dbReference type="Pfam" id="PF00581">
    <property type="entry name" value="Rhodanese"/>
    <property type="match status" value="2"/>
</dbReference>
<dbReference type="KEGG" id="gho:AL542_01790"/>